<reference evidence="2" key="1">
    <citation type="submission" date="2018-06" db="EMBL/GenBank/DDBJ databases">
        <authorList>
            <person name="Zhirakovskaya E."/>
        </authorList>
    </citation>
    <scope>NUCLEOTIDE SEQUENCE</scope>
</reference>
<dbReference type="Gene3D" id="1.10.3210.10">
    <property type="entry name" value="Hypothetical protein af1432"/>
    <property type="match status" value="1"/>
</dbReference>
<dbReference type="InterPro" id="IPR052567">
    <property type="entry name" value="OP_Dioxygenase"/>
</dbReference>
<accession>A0A3B0RTA7</accession>
<dbReference type="AlphaFoldDB" id="A0A3B0RTA7"/>
<dbReference type="Pfam" id="PF01966">
    <property type="entry name" value="HD"/>
    <property type="match status" value="1"/>
</dbReference>
<protein>
    <recommendedName>
        <fullName evidence="1">HD domain-containing protein</fullName>
    </recommendedName>
</protein>
<dbReference type="InterPro" id="IPR017670">
    <property type="entry name" value="Phosphonate_degrad-assoc"/>
</dbReference>
<feature type="domain" description="HD" evidence="1">
    <location>
        <begin position="37"/>
        <end position="95"/>
    </location>
</feature>
<dbReference type="InterPro" id="IPR003607">
    <property type="entry name" value="HD/PDEase_dom"/>
</dbReference>
<dbReference type="PANTHER" id="PTHR40202:SF1">
    <property type="entry name" value="HD DOMAIN-CONTAINING PROTEIN"/>
    <property type="match status" value="1"/>
</dbReference>
<name>A0A3B0RTA7_9ZZZZ</name>
<dbReference type="InterPro" id="IPR006674">
    <property type="entry name" value="HD_domain"/>
</dbReference>
<evidence type="ECO:0000259" key="1">
    <source>
        <dbReference type="Pfam" id="PF01966"/>
    </source>
</evidence>
<sequence length="182" mass="20674">MENFIEFRQTVSDLFKDHGGDLYGGEAITQERHGLQCAQLAENENAPPYLIVSALLHDIGHLLHDEFEQAQARGEDRFHENLGSKFLSQWFGPQVTDPIKLHVASKKYLCATRPDYFDTLSPASVQTLRIQGGPMTPQEVAEFEKLPGYKDAIRVRLWDDTGKDPDMQTQNLDHFLAYADKI</sequence>
<dbReference type="NCBIfam" id="TIGR03276">
    <property type="entry name" value="Phn-HD"/>
    <property type="match status" value="1"/>
</dbReference>
<gene>
    <name evidence="2" type="ORF">MNBD_ALPHA08-2545</name>
</gene>
<evidence type="ECO:0000313" key="2">
    <source>
        <dbReference type="EMBL" id="VAV87753.1"/>
    </source>
</evidence>
<dbReference type="EMBL" id="UOEC01000033">
    <property type="protein sequence ID" value="VAV87753.1"/>
    <property type="molecule type" value="Genomic_DNA"/>
</dbReference>
<proteinExistence type="predicted"/>
<dbReference type="SUPFAM" id="SSF109604">
    <property type="entry name" value="HD-domain/PDEase-like"/>
    <property type="match status" value="1"/>
</dbReference>
<dbReference type="PANTHER" id="PTHR40202">
    <property type="match status" value="1"/>
</dbReference>
<dbReference type="CDD" id="cd00077">
    <property type="entry name" value="HDc"/>
    <property type="match status" value="1"/>
</dbReference>
<organism evidence="2">
    <name type="scientific">hydrothermal vent metagenome</name>
    <dbReference type="NCBI Taxonomy" id="652676"/>
    <lineage>
        <taxon>unclassified sequences</taxon>
        <taxon>metagenomes</taxon>
        <taxon>ecological metagenomes</taxon>
    </lineage>
</organism>